<organism evidence="2 3">
    <name type="scientific">Streptomyces gilvosporeus</name>
    <dbReference type="NCBI Taxonomy" id="553510"/>
    <lineage>
        <taxon>Bacteria</taxon>
        <taxon>Bacillati</taxon>
        <taxon>Actinomycetota</taxon>
        <taxon>Actinomycetes</taxon>
        <taxon>Kitasatosporales</taxon>
        <taxon>Streptomycetaceae</taxon>
        <taxon>Streptomyces</taxon>
    </lineage>
</organism>
<evidence type="ECO:0000256" key="1">
    <source>
        <dbReference type="SAM" id="SignalP"/>
    </source>
</evidence>
<sequence>MTRRTLHTARRTALVAALALTAGLTLAACDSGGGAPHLKVSEPYMPQPVTEDMAGAFFVVKNTGDTADKLTSVTSSLSKDVTIHKTVGTKMEQVSSLKVPANGELRLARGGYHLMFMGLKHKPVKGDKVTLELHFATSSPIRVDVPVKATDYVPGK</sequence>
<gene>
    <name evidence="2" type="ORF">B1H19_21885</name>
</gene>
<dbReference type="Gene3D" id="2.60.40.1890">
    <property type="entry name" value="PCu(A)C copper chaperone"/>
    <property type="match status" value="1"/>
</dbReference>
<keyword evidence="1" id="KW-0732">Signal</keyword>
<dbReference type="AlphaFoldDB" id="A0A1V0TUC0"/>
<feature type="chain" id="PRO_5012956838" evidence="1">
    <location>
        <begin position="28"/>
        <end position="156"/>
    </location>
</feature>
<dbReference type="RefSeq" id="WP_083106507.1">
    <property type="nucleotide sequence ID" value="NZ_CP020569.1"/>
</dbReference>
<keyword evidence="3" id="KW-1185">Reference proteome</keyword>
<dbReference type="EMBL" id="CP020569">
    <property type="protein sequence ID" value="ARF56473.1"/>
    <property type="molecule type" value="Genomic_DNA"/>
</dbReference>
<dbReference type="PANTHER" id="PTHR36302">
    <property type="entry name" value="BLR7088 PROTEIN"/>
    <property type="match status" value="1"/>
</dbReference>
<accession>A0A1V0TUC0</accession>
<dbReference type="InterPro" id="IPR058248">
    <property type="entry name" value="Lxx211020-like"/>
</dbReference>
<dbReference type="STRING" id="553510.B1H19_21885"/>
<dbReference type="PROSITE" id="PS51257">
    <property type="entry name" value="PROKAR_LIPOPROTEIN"/>
    <property type="match status" value="1"/>
</dbReference>
<dbReference type="InterPro" id="IPR007410">
    <property type="entry name" value="LpqE-like"/>
</dbReference>
<dbReference type="Pfam" id="PF04314">
    <property type="entry name" value="PCuAC"/>
    <property type="match status" value="1"/>
</dbReference>
<proteinExistence type="predicted"/>
<evidence type="ECO:0000313" key="2">
    <source>
        <dbReference type="EMBL" id="ARF56473.1"/>
    </source>
</evidence>
<name>A0A1V0TUC0_9ACTN</name>
<dbReference type="InterPro" id="IPR036182">
    <property type="entry name" value="PCuAC_sf"/>
</dbReference>
<feature type="signal peptide" evidence="1">
    <location>
        <begin position="1"/>
        <end position="27"/>
    </location>
</feature>
<dbReference type="OrthoDB" id="9796962at2"/>
<dbReference type="PANTHER" id="PTHR36302:SF1">
    <property type="entry name" value="COPPER CHAPERONE PCU(A)C"/>
    <property type="match status" value="1"/>
</dbReference>
<evidence type="ECO:0000313" key="3">
    <source>
        <dbReference type="Proteomes" id="UP000192726"/>
    </source>
</evidence>
<dbReference type="Proteomes" id="UP000192726">
    <property type="component" value="Chromosome"/>
</dbReference>
<dbReference type="KEGG" id="sgv:B1H19_21885"/>
<dbReference type="SUPFAM" id="SSF110087">
    <property type="entry name" value="DR1885-like metal-binding protein"/>
    <property type="match status" value="1"/>
</dbReference>
<protein>
    <submittedName>
        <fullName evidence="2">Copper resistance protein CopZ</fullName>
    </submittedName>
</protein>
<reference evidence="2 3" key="1">
    <citation type="submission" date="2017-04" db="EMBL/GenBank/DDBJ databases">
        <title>Complete Genome Sequence of Streptomyces gilvosporeus F607, a Capable Producer of Natamycin.</title>
        <authorList>
            <person name="Zong G."/>
            <person name="Zhong C."/>
            <person name="Fu J."/>
            <person name="Qin R."/>
            <person name="Cao G."/>
        </authorList>
    </citation>
    <scope>NUCLEOTIDE SEQUENCE [LARGE SCALE GENOMIC DNA]</scope>
    <source>
        <strain evidence="2 3">F607</strain>
    </source>
</reference>